<dbReference type="Proteomes" id="UP000654370">
    <property type="component" value="Unassembled WGS sequence"/>
</dbReference>
<accession>A0A8H7PEX4</accession>
<evidence type="ECO:0000313" key="2">
    <source>
        <dbReference type="Proteomes" id="UP000654370"/>
    </source>
</evidence>
<dbReference type="AlphaFoldDB" id="A0A8H7PEX4"/>
<reference evidence="1" key="1">
    <citation type="submission" date="2020-12" db="EMBL/GenBank/DDBJ databases">
        <title>Metabolic potential, ecology and presence of endohyphal bacteria is reflected in genomic diversity of Mucoromycotina.</title>
        <authorList>
            <person name="Muszewska A."/>
            <person name="Okrasinska A."/>
            <person name="Steczkiewicz K."/>
            <person name="Drgas O."/>
            <person name="Orlowska M."/>
            <person name="Perlinska-Lenart U."/>
            <person name="Aleksandrzak-Piekarczyk T."/>
            <person name="Szatraj K."/>
            <person name="Zielenkiewicz U."/>
            <person name="Pilsyk S."/>
            <person name="Malc E."/>
            <person name="Mieczkowski P."/>
            <person name="Kruszewska J.S."/>
            <person name="Biernat P."/>
            <person name="Pawlowska J."/>
        </authorList>
    </citation>
    <scope>NUCLEOTIDE SEQUENCE</scope>
    <source>
        <strain evidence="1">WA0000067209</strain>
    </source>
</reference>
<name>A0A8H7PEX4_MORIS</name>
<protein>
    <recommendedName>
        <fullName evidence="3">F-box domain-containing protein</fullName>
    </recommendedName>
</protein>
<organism evidence="1 2">
    <name type="scientific">Mortierella isabellina</name>
    <name type="common">Filamentous fungus</name>
    <name type="synonym">Umbelopsis isabellina</name>
    <dbReference type="NCBI Taxonomy" id="91625"/>
    <lineage>
        <taxon>Eukaryota</taxon>
        <taxon>Fungi</taxon>
        <taxon>Fungi incertae sedis</taxon>
        <taxon>Mucoromycota</taxon>
        <taxon>Mucoromycotina</taxon>
        <taxon>Umbelopsidomycetes</taxon>
        <taxon>Umbelopsidales</taxon>
        <taxon>Umbelopsidaceae</taxon>
        <taxon>Umbelopsis</taxon>
    </lineage>
</organism>
<comment type="caution">
    <text evidence="1">The sequence shown here is derived from an EMBL/GenBank/DDBJ whole genome shotgun (WGS) entry which is preliminary data.</text>
</comment>
<evidence type="ECO:0008006" key="3">
    <source>
        <dbReference type="Google" id="ProtNLM"/>
    </source>
</evidence>
<dbReference type="EMBL" id="JAEPQZ010000017">
    <property type="protein sequence ID" value="KAG2172420.1"/>
    <property type="molecule type" value="Genomic_DNA"/>
</dbReference>
<sequence>MNALPSDIIAHILSMSSESTLRECMLVDRRLHTHAQKCLYTSVEFEVKTFNKFFNTISSKLQESNHSCIQWIEEFSLDVMDLQDSQKIDSDDEYSDYDDDIATVAKIAKARDIASSSEIWNQLLDLRSILESCKNLEGIHCPTNIIEERAQVFGHRLRYLIPKQLMHLLPAPIPLQRPQRPLVLPNKLFDLYTTSTNANHPGK</sequence>
<gene>
    <name evidence="1" type="ORF">INT43_004962</name>
</gene>
<proteinExistence type="predicted"/>
<evidence type="ECO:0000313" key="1">
    <source>
        <dbReference type="EMBL" id="KAG2172420.1"/>
    </source>
</evidence>
<keyword evidence="2" id="KW-1185">Reference proteome</keyword>